<keyword evidence="1" id="KW-0812">Transmembrane</keyword>
<dbReference type="Proteomes" id="UP001230496">
    <property type="component" value="Chromosome"/>
</dbReference>
<dbReference type="RefSeq" id="WP_308350314.1">
    <property type="nucleotide sequence ID" value="NZ_CP129971.1"/>
</dbReference>
<name>A0AA49GE06_9BACT</name>
<gene>
    <name evidence="2" type="ORF">QYS49_04340</name>
</gene>
<dbReference type="EMBL" id="CP129971">
    <property type="protein sequence ID" value="WKK76545.1"/>
    <property type="molecule type" value="Genomic_DNA"/>
</dbReference>
<keyword evidence="1" id="KW-1133">Transmembrane helix</keyword>
<feature type="transmembrane region" description="Helical" evidence="1">
    <location>
        <begin position="12"/>
        <end position="37"/>
    </location>
</feature>
<evidence type="ECO:0000313" key="3">
    <source>
        <dbReference type="Proteomes" id="UP001230496"/>
    </source>
</evidence>
<keyword evidence="1" id="KW-0472">Membrane</keyword>
<dbReference type="KEGG" id="msaa:QYS49_04340"/>
<evidence type="ECO:0008006" key="4">
    <source>
        <dbReference type="Google" id="ProtNLM"/>
    </source>
</evidence>
<feature type="transmembrane region" description="Helical" evidence="1">
    <location>
        <begin position="137"/>
        <end position="159"/>
    </location>
</feature>
<protein>
    <recommendedName>
        <fullName evidence="4">DUF2975 domain-containing protein</fullName>
    </recommendedName>
</protein>
<accession>A0AA49GE06</accession>
<evidence type="ECO:0000256" key="1">
    <source>
        <dbReference type="SAM" id="Phobius"/>
    </source>
</evidence>
<evidence type="ECO:0000313" key="2">
    <source>
        <dbReference type="EMBL" id="WKK76545.1"/>
    </source>
</evidence>
<proteinExistence type="predicted"/>
<sequence length="173" mass="19248">MKKNVILSASAIIMQVFQGLIALVASLQILIFIGSLLNNLSLEKLIIQSQELVSNQSGLSIIDLTTISPWLAFFIVLQNLTVLVLLFNILGYGIDIVKNIHSLKTFTKDNISAFYKISQLSVLLVIIKFIKLSPNKIGLGIEFNYVFLAFGAIILTQVFKEGHRLLQDNELTI</sequence>
<reference evidence="2 3" key="1">
    <citation type="submission" date="2023-08" db="EMBL/GenBank/DDBJ databases">
        <title>Comparative genomics and taxonomic characterization of three novel marine species of genus Marivirga.</title>
        <authorList>
            <person name="Muhammad N."/>
            <person name="Kim S.-G."/>
        </authorList>
    </citation>
    <scope>NUCLEOTIDE SEQUENCE [LARGE SCALE GENOMIC DNA]</scope>
    <source>
        <strain evidence="2 3">BDSF4-3</strain>
    </source>
</reference>
<feature type="transmembrane region" description="Helical" evidence="1">
    <location>
        <begin position="70"/>
        <end position="92"/>
    </location>
</feature>
<dbReference type="AlphaFoldDB" id="A0AA49GE06"/>
<organism evidence="2 3">
    <name type="scientific">Marivirga salinarum</name>
    <dbReference type="NCBI Taxonomy" id="3059078"/>
    <lineage>
        <taxon>Bacteria</taxon>
        <taxon>Pseudomonadati</taxon>
        <taxon>Bacteroidota</taxon>
        <taxon>Cytophagia</taxon>
        <taxon>Cytophagales</taxon>
        <taxon>Marivirgaceae</taxon>
        <taxon>Marivirga</taxon>
    </lineage>
</organism>
<keyword evidence="3" id="KW-1185">Reference proteome</keyword>